<dbReference type="InterPro" id="IPR041366">
    <property type="entry name" value="Pre-PUA"/>
</dbReference>
<gene>
    <name evidence="6" type="primary">Mcts1</name>
</gene>
<dbReference type="SUPFAM" id="SSF88697">
    <property type="entry name" value="PUA domain-like"/>
    <property type="match status" value="1"/>
</dbReference>
<evidence type="ECO:0000256" key="2">
    <source>
        <dbReference type="ARBA" id="ARBA00008955"/>
    </source>
</evidence>
<dbReference type="InterPro" id="IPR002478">
    <property type="entry name" value="PUA"/>
</dbReference>
<evidence type="ECO:0000256" key="3">
    <source>
        <dbReference type="ARBA" id="ARBA00022490"/>
    </source>
</evidence>
<keyword evidence="3 4" id="KW-0963">Cytoplasm</keyword>
<dbReference type="FunFam" id="3.10.400.20:FF:000001">
    <property type="entry name" value="Malignant T-cell-amplified sequence 1"/>
    <property type="match status" value="1"/>
</dbReference>
<sequence length="182" mass="20855">MFKKFDESENISSTNQLKSSVQRQIRNKIIEQMPEIEPFLADIWPKKENAKIIKCHDHIEILSISEECQFFKQRDGPWFPTIKLLHKYPCILPKQQVDRGAIKFVLSGANIMCPGLTSKGAKLDEDCKLNQVIALYAEDKTHALAIGLMKMTPQDIIKVNKGIGIETVHYLNDGLWHLRAVR</sequence>
<evidence type="ECO:0000259" key="5">
    <source>
        <dbReference type="SMART" id="SM00359"/>
    </source>
</evidence>
<dbReference type="PANTHER" id="PTHR22798">
    <property type="entry name" value="MCT-1 PROTEIN"/>
    <property type="match status" value="1"/>
</dbReference>
<dbReference type="GO" id="GO:0002188">
    <property type="term" value="P:translation reinitiation"/>
    <property type="evidence" value="ECO:0007669"/>
    <property type="project" value="UniProtKB-ARBA"/>
</dbReference>
<protein>
    <submittedName>
        <fullName evidence="6">Malignant T-cell-amplified sequence 1-like</fullName>
    </submittedName>
</protein>
<dbReference type="AlphaFoldDB" id="A0A6F9DL47"/>
<dbReference type="PANTHER" id="PTHR22798:SF0">
    <property type="entry name" value="MALIGNANT T-CELL-AMPLIFIED SEQUENCE 1"/>
    <property type="match status" value="1"/>
</dbReference>
<dbReference type="PROSITE" id="PS50890">
    <property type="entry name" value="PUA"/>
    <property type="match status" value="1"/>
</dbReference>
<comment type="similarity">
    <text evidence="2">Belongs to the MCTS1 family.</text>
</comment>
<evidence type="ECO:0000256" key="4">
    <source>
        <dbReference type="PIRNR" id="PIRNR005067"/>
    </source>
</evidence>
<dbReference type="InterPro" id="IPR016437">
    <property type="entry name" value="MCT-1/Tma20"/>
</dbReference>
<dbReference type="InterPro" id="IPR015947">
    <property type="entry name" value="PUA-like_sf"/>
</dbReference>
<dbReference type="PIRSF" id="PIRSF005067">
    <property type="entry name" value="Tma_RNA-bind_prd"/>
    <property type="match status" value="1"/>
</dbReference>
<feature type="domain" description="PUA" evidence="5">
    <location>
        <begin position="93"/>
        <end position="172"/>
    </location>
</feature>
<dbReference type="GO" id="GO:0003723">
    <property type="term" value="F:RNA binding"/>
    <property type="evidence" value="ECO:0007669"/>
    <property type="project" value="InterPro"/>
</dbReference>
<dbReference type="EMBL" id="LR787844">
    <property type="protein sequence ID" value="CAB3263706.1"/>
    <property type="molecule type" value="mRNA"/>
</dbReference>
<dbReference type="GO" id="GO:0001731">
    <property type="term" value="P:formation of translation preinitiation complex"/>
    <property type="evidence" value="ECO:0007669"/>
    <property type="project" value="TreeGrafter"/>
</dbReference>
<proteinExistence type="evidence at transcript level"/>
<evidence type="ECO:0000313" key="6">
    <source>
        <dbReference type="EMBL" id="CAB3263706.1"/>
    </source>
</evidence>
<dbReference type="Gene3D" id="3.10.400.20">
    <property type="match status" value="1"/>
</dbReference>
<dbReference type="NCBIfam" id="TIGR00451">
    <property type="entry name" value="unchar_dom_2"/>
    <property type="match status" value="1"/>
</dbReference>
<dbReference type="GO" id="GO:0005737">
    <property type="term" value="C:cytoplasm"/>
    <property type="evidence" value="ECO:0007669"/>
    <property type="project" value="UniProtKB-SubCell"/>
</dbReference>
<evidence type="ECO:0000256" key="1">
    <source>
        <dbReference type="ARBA" id="ARBA00004496"/>
    </source>
</evidence>
<dbReference type="SMART" id="SM00359">
    <property type="entry name" value="PUA"/>
    <property type="match status" value="1"/>
</dbReference>
<organism evidence="6">
    <name type="scientific">Phallusia mammillata</name>
    <dbReference type="NCBI Taxonomy" id="59560"/>
    <lineage>
        <taxon>Eukaryota</taxon>
        <taxon>Metazoa</taxon>
        <taxon>Chordata</taxon>
        <taxon>Tunicata</taxon>
        <taxon>Ascidiacea</taxon>
        <taxon>Phlebobranchia</taxon>
        <taxon>Ascidiidae</taxon>
        <taxon>Phallusia</taxon>
    </lineage>
</organism>
<dbReference type="CDD" id="cd21155">
    <property type="entry name" value="PUA_MCTS-1-like"/>
    <property type="match status" value="1"/>
</dbReference>
<accession>A0A6F9DL47</accession>
<reference evidence="6" key="1">
    <citation type="submission" date="2020-04" db="EMBL/GenBank/DDBJ databases">
        <authorList>
            <person name="Neveu A P."/>
        </authorList>
    </citation>
    <scope>NUCLEOTIDE SEQUENCE</scope>
    <source>
        <tissue evidence="6">Whole embryo</tissue>
    </source>
</reference>
<dbReference type="CDD" id="cd11609">
    <property type="entry name" value="MCT1_N"/>
    <property type="match status" value="1"/>
</dbReference>
<dbReference type="Pfam" id="PF17832">
    <property type="entry name" value="Pre-PUA"/>
    <property type="match status" value="1"/>
</dbReference>
<name>A0A6F9DL47_9ASCI</name>
<comment type="subcellular location">
    <subcellularLocation>
        <location evidence="1 4">Cytoplasm</location>
    </subcellularLocation>
</comment>
<dbReference type="InterPro" id="IPR004521">
    <property type="entry name" value="Uncharacterised_CHP00451"/>
</dbReference>
<dbReference type="Pfam" id="PF01472">
    <property type="entry name" value="PUA"/>
    <property type="match status" value="1"/>
</dbReference>